<dbReference type="AlphaFoldDB" id="A0A1M5HU89"/>
<evidence type="ECO:0008006" key="3">
    <source>
        <dbReference type="Google" id="ProtNLM"/>
    </source>
</evidence>
<gene>
    <name evidence="1" type="ORF">SAMN05444008_12062</name>
</gene>
<dbReference type="EMBL" id="FQUO01000020">
    <property type="protein sequence ID" value="SHG19509.1"/>
    <property type="molecule type" value="Genomic_DNA"/>
</dbReference>
<dbReference type="OrthoDB" id="1072451at2"/>
<evidence type="ECO:0000313" key="2">
    <source>
        <dbReference type="Proteomes" id="UP000184368"/>
    </source>
</evidence>
<name>A0A1M5HU89_9BACT</name>
<dbReference type="Proteomes" id="UP000184368">
    <property type="component" value="Unassembled WGS sequence"/>
</dbReference>
<sequence length="134" mass="15926">MPVNYKLYPTNWKEISRRIRFERAKGFCESCGVPHMAINPYTSRRIVLACIHLDGNRSNNKDKNLAAYCQRCHILHDRRQHVYSRRYGREVRYQTGTLFEMAKVKAKLIKRPRSFRFVSIFENPQGIKQTAMFV</sequence>
<protein>
    <recommendedName>
        <fullName evidence="3">HNH endonuclease</fullName>
    </recommendedName>
</protein>
<proteinExistence type="predicted"/>
<accession>A0A1M5HU89</accession>
<dbReference type="RefSeq" id="WP_143157454.1">
    <property type="nucleotide sequence ID" value="NZ_FQUO01000020.1"/>
</dbReference>
<reference evidence="1 2" key="1">
    <citation type="submission" date="2016-11" db="EMBL/GenBank/DDBJ databases">
        <authorList>
            <person name="Jaros S."/>
            <person name="Januszkiewicz K."/>
            <person name="Wedrychowicz H."/>
        </authorList>
    </citation>
    <scope>NUCLEOTIDE SEQUENCE [LARGE SCALE GENOMIC DNA]</scope>
    <source>
        <strain evidence="1 2">DSM 26897</strain>
    </source>
</reference>
<evidence type="ECO:0000313" key="1">
    <source>
        <dbReference type="EMBL" id="SHG19509.1"/>
    </source>
</evidence>
<organism evidence="1 2">
    <name type="scientific">Cnuella takakiae</name>
    <dbReference type="NCBI Taxonomy" id="1302690"/>
    <lineage>
        <taxon>Bacteria</taxon>
        <taxon>Pseudomonadati</taxon>
        <taxon>Bacteroidota</taxon>
        <taxon>Chitinophagia</taxon>
        <taxon>Chitinophagales</taxon>
        <taxon>Chitinophagaceae</taxon>
        <taxon>Cnuella</taxon>
    </lineage>
</organism>
<keyword evidence="2" id="KW-1185">Reference proteome</keyword>